<name>A0A0R3WJY4_HYDTA</name>
<organism evidence="1">
    <name type="scientific">Hydatigena taeniaeformis</name>
    <name type="common">Feline tapeworm</name>
    <name type="synonym">Taenia taeniaeformis</name>
    <dbReference type="NCBI Taxonomy" id="6205"/>
    <lineage>
        <taxon>Eukaryota</taxon>
        <taxon>Metazoa</taxon>
        <taxon>Spiralia</taxon>
        <taxon>Lophotrochozoa</taxon>
        <taxon>Platyhelminthes</taxon>
        <taxon>Cestoda</taxon>
        <taxon>Eucestoda</taxon>
        <taxon>Cyclophyllidea</taxon>
        <taxon>Taeniidae</taxon>
        <taxon>Hydatigera</taxon>
    </lineage>
</organism>
<proteinExistence type="predicted"/>
<protein>
    <submittedName>
        <fullName evidence="1">Branched-chain amino acid ABC transporter permease</fullName>
    </submittedName>
</protein>
<accession>A0A0R3WJY4</accession>
<reference evidence="1" key="1">
    <citation type="submission" date="2017-02" db="UniProtKB">
        <authorList>
            <consortium name="WormBaseParasite"/>
        </authorList>
    </citation>
    <scope>IDENTIFICATION</scope>
</reference>
<dbReference type="AlphaFoldDB" id="A0A0R3WJY4"/>
<dbReference type="WBParaSite" id="TTAC_0000100801-mRNA-1">
    <property type="protein sequence ID" value="TTAC_0000100801-mRNA-1"/>
    <property type="gene ID" value="TTAC_0000100801"/>
</dbReference>
<evidence type="ECO:0000313" key="1">
    <source>
        <dbReference type="WBParaSite" id="TTAC_0000100801-mRNA-1"/>
    </source>
</evidence>
<sequence>LITGLSYLAVFGPLDAVFPFSLSLSGLQAGLSVTSEIGLL</sequence>